<dbReference type="InterPro" id="IPR050256">
    <property type="entry name" value="Glycosyltransferase_2"/>
</dbReference>
<sequence>MRPDLSVVVPSYNEAESLPKLADQIRDALDGAGLSFEVWLVDDGSDDASWEVIEGLNRDDDRFAGVRFRRNYGKSAALAAGFGRARGRYVATLDADLQDDPAELPEMVRRLQAGADLVSGWKRKRHDPWEKRLPSKFFNHITRWMSGIPLHDFNSGIKAYRREVVESVRVYGELHRYIPLLAKWEGFTNIEEQVVNHRERLHGTTKFGLERYLRGFLDLITVVFLTRFARRPMVFFGGAGTLAFVLGFLTLVYLTVEKLVFGASIGGRPLLLFGVMLILLGAQSFLAGLLGEMIVRPEMERPDQYDVRSEVTPSVDVRREEPVRV</sequence>
<feature type="transmembrane region" description="Helical" evidence="8">
    <location>
        <begin position="234"/>
        <end position="256"/>
    </location>
</feature>
<keyword evidence="6 8" id="KW-1133">Transmembrane helix</keyword>
<organism evidence="10 11">
    <name type="scientific">Rubrivirga marina</name>
    <dbReference type="NCBI Taxonomy" id="1196024"/>
    <lineage>
        <taxon>Bacteria</taxon>
        <taxon>Pseudomonadati</taxon>
        <taxon>Rhodothermota</taxon>
        <taxon>Rhodothermia</taxon>
        <taxon>Rhodothermales</taxon>
        <taxon>Rubricoccaceae</taxon>
        <taxon>Rubrivirga</taxon>
    </lineage>
</organism>
<dbReference type="AlphaFoldDB" id="A0A271IXH2"/>
<dbReference type="InterPro" id="IPR029044">
    <property type="entry name" value="Nucleotide-diphossugar_trans"/>
</dbReference>
<keyword evidence="3 10" id="KW-0808">Transferase</keyword>
<keyword evidence="2" id="KW-0328">Glycosyltransferase</keyword>
<reference evidence="10 11" key="1">
    <citation type="submission" date="2016-11" db="EMBL/GenBank/DDBJ databases">
        <title>Study of marine rhodopsin-containing bacteria.</title>
        <authorList>
            <person name="Yoshizawa S."/>
            <person name="Kumagai Y."/>
            <person name="Kogure K."/>
        </authorList>
    </citation>
    <scope>NUCLEOTIDE SEQUENCE [LARGE SCALE GENOMIC DNA]</scope>
    <source>
        <strain evidence="10 11">SAORIC-28</strain>
    </source>
</reference>
<comment type="caution">
    <text evidence="10">The sequence shown here is derived from an EMBL/GenBank/DDBJ whole genome shotgun (WGS) entry which is preliminary data.</text>
</comment>
<dbReference type="GO" id="GO:0009103">
    <property type="term" value="P:lipopolysaccharide biosynthetic process"/>
    <property type="evidence" value="ECO:0007669"/>
    <property type="project" value="UniProtKB-KW"/>
</dbReference>
<dbReference type="Gene3D" id="3.90.550.10">
    <property type="entry name" value="Spore Coat Polysaccharide Biosynthesis Protein SpsA, Chain A"/>
    <property type="match status" value="1"/>
</dbReference>
<dbReference type="Pfam" id="PF00535">
    <property type="entry name" value="Glycos_transf_2"/>
    <property type="match status" value="1"/>
</dbReference>
<evidence type="ECO:0000256" key="3">
    <source>
        <dbReference type="ARBA" id="ARBA00022679"/>
    </source>
</evidence>
<dbReference type="GO" id="GO:0099621">
    <property type="term" value="F:undecaprenyl-phosphate 4-deoxy-4-formamido-L-arabinose transferase activity"/>
    <property type="evidence" value="ECO:0007669"/>
    <property type="project" value="TreeGrafter"/>
</dbReference>
<evidence type="ECO:0000256" key="5">
    <source>
        <dbReference type="ARBA" id="ARBA00022985"/>
    </source>
</evidence>
<name>A0A271IXH2_9BACT</name>
<dbReference type="PANTHER" id="PTHR48090">
    <property type="entry name" value="UNDECAPRENYL-PHOSPHATE 4-DEOXY-4-FORMAMIDO-L-ARABINOSE TRANSFERASE-RELATED"/>
    <property type="match status" value="1"/>
</dbReference>
<evidence type="ECO:0000313" key="10">
    <source>
        <dbReference type="EMBL" id="PAP75514.1"/>
    </source>
</evidence>
<evidence type="ECO:0000313" key="11">
    <source>
        <dbReference type="Proteomes" id="UP000216339"/>
    </source>
</evidence>
<evidence type="ECO:0000256" key="4">
    <source>
        <dbReference type="ARBA" id="ARBA00022692"/>
    </source>
</evidence>
<dbReference type="OrthoDB" id="9807778at2"/>
<dbReference type="RefSeq" id="WP_095509148.1">
    <property type="nucleotide sequence ID" value="NZ_MQWD01000001.1"/>
</dbReference>
<keyword evidence="11" id="KW-1185">Reference proteome</keyword>
<gene>
    <name evidence="10" type="ORF">BSZ37_03165</name>
</gene>
<keyword evidence="5" id="KW-0448">Lipopolysaccharide biosynthesis</keyword>
<feature type="transmembrane region" description="Helical" evidence="8">
    <location>
        <begin position="271"/>
        <end position="291"/>
    </location>
</feature>
<dbReference type="PANTHER" id="PTHR48090:SF3">
    <property type="entry name" value="UNDECAPRENYL-PHOSPHATE 4-DEOXY-4-FORMAMIDO-L-ARABINOSE TRANSFERASE"/>
    <property type="match status" value="1"/>
</dbReference>
<keyword evidence="1" id="KW-1003">Cell membrane</keyword>
<evidence type="ECO:0000256" key="6">
    <source>
        <dbReference type="ARBA" id="ARBA00022989"/>
    </source>
</evidence>
<protein>
    <submittedName>
        <fullName evidence="10">Glycosyltransferase</fullName>
    </submittedName>
</protein>
<feature type="domain" description="Glycosyltransferase 2-like" evidence="9">
    <location>
        <begin position="6"/>
        <end position="167"/>
    </location>
</feature>
<dbReference type="Proteomes" id="UP000216339">
    <property type="component" value="Unassembled WGS sequence"/>
</dbReference>
<dbReference type="EMBL" id="MQWD01000001">
    <property type="protein sequence ID" value="PAP75514.1"/>
    <property type="molecule type" value="Genomic_DNA"/>
</dbReference>
<dbReference type="GO" id="GO:0005886">
    <property type="term" value="C:plasma membrane"/>
    <property type="evidence" value="ECO:0007669"/>
    <property type="project" value="TreeGrafter"/>
</dbReference>
<keyword evidence="4 8" id="KW-0812">Transmembrane</keyword>
<dbReference type="InterPro" id="IPR001173">
    <property type="entry name" value="Glyco_trans_2-like"/>
</dbReference>
<dbReference type="SUPFAM" id="SSF53448">
    <property type="entry name" value="Nucleotide-diphospho-sugar transferases"/>
    <property type="match status" value="1"/>
</dbReference>
<dbReference type="CDD" id="cd04187">
    <property type="entry name" value="DPM1_like_bac"/>
    <property type="match status" value="1"/>
</dbReference>
<evidence type="ECO:0000256" key="1">
    <source>
        <dbReference type="ARBA" id="ARBA00022475"/>
    </source>
</evidence>
<evidence type="ECO:0000256" key="2">
    <source>
        <dbReference type="ARBA" id="ARBA00022676"/>
    </source>
</evidence>
<accession>A0A271IXH2</accession>
<proteinExistence type="predicted"/>
<evidence type="ECO:0000256" key="7">
    <source>
        <dbReference type="ARBA" id="ARBA00023136"/>
    </source>
</evidence>
<evidence type="ECO:0000256" key="8">
    <source>
        <dbReference type="SAM" id="Phobius"/>
    </source>
</evidence>
<evidence type="ECO:0000259" key="9">
    <source>
        <dbReference type="Pfam" id="PF00535"/>
    </source>
</evidence>
<keyword evidence="7 8" id="KW-0472">Membrane</keyword>